<dbReference type="Proteomes" id="UP000669317">
    <property type="component" value="Unassembled WGS sequence"/>
</dbReference>
<dbReference type="RefSeq" id="WP_129142373.1">
    <property type="nucleotide sequence ID" value="NZ_JAGIKT010000085.1"/>
</dbReference>
<name>A0ABS4A4Y5_9BRAD</name>
<protein>
    <recommendedName>
        <fullName evidence="2">Antitoxin</fullName>
    </recommendedName>
</protein>
<evidence type="ECO:0000313" key="5">
    <source>
        <dbReference type="Proteomes" id="UP000669317"/>
    </source>
</evidence>
<dbReference type="InterPro" id="IPR036165">
    <property type="entry name" value="YefM-like_sf"/>
</dbReference>
<comment type="similarity">
    <text evidence="1 2">Belongs to the phD/YefM antitoxin family.</text>
</comment>
<organism evidence="4 5">
    <name type="scientific">Bradyrhizobium vignae</name>
    <dbReference type="NCBI Taxonomy" id="1549949"/>
    <lineage>
        <taxon>Bacteria</taxon>
        <taxon>Pseudomonadati</taxon>
        <taxon>Pseudomonadota</taxon>
        <taxon>Alphaproteobacteria</taxon>
        <taxon>Hyphomicrobiales</taxon>
        <taxon>Nitrobacteraceae</taxon>
        <taxon>Bradyrhizobium</taxon>
    </lineage>
</organism>
<dbReference type="NCBIfam" id="TIGR01552">
    <property type="entry name" value="phd_fam"/>
    <property type="match status" value="1"/>
</dbReference>
<feature type="region of interest" description="Disordered" evidence="3">
    <location>
        <begin position="1"/>
        <end position="23"/>
    </location>
</feature>
<evidence type="ECO:0000313" key="4">
    <source>
        <dbReference type="EMBL" id="MBP0115467.1"/>
    </source>
</evidence>
<reference evidence="4 5" key="1">
    <citation type="submission" date="2021-03" db="EMBL/GenBank/DDBJ databases">
        <title>Genome Sequence of Bradyrhizobium vignae strain ISRA400.</title>
        <authorList>
            <person name="Tisa L.S."/>
            <person name="Svistoonoff S."/>
            <person name="Hocher V."/>
            <person name="Fall S."/>
            <person name="Zaiya A."/>
            <person name="Naing D."/>
            <person name="Niang N."/>
            <person name="Diouf A."/>
            <person name="Dasylva M.C."/>
            <person name="Toure O."/>
            <person name="Gueye M."/>
            <person name="Gully D."/>
            <person name="Tisseyre P."/>
            <person name="Simpson S."/>
            <person name="Morris K."/>
            <person name="Thomas W.K."/>
        </authorList>
    </citation>
    <scope>NUCLEOTIDE SEQUENCE [LARGE SCALE GENOMIC DNA]</scope>
    <source>
        <strain evidence="4 5">ISRA400</strain>
    </source>
</reference>
<dbReference type="EMBL" id="JAGIKT010000085">
    <property type="protein sequence ID" value="MBP0115467.1"/>
    <property type="molecule type" value="Genomic_DNA"/>
</dbReference>
<keyword evidence="5" id="KW-1185">Reference proteome</keyword>
<evidence type="ECO:0000256" key="2">
    <source>
        <dbReference type="RuleBase" id="RU362080"/>
    </source>
</evidence>
<evidence type="ECO:0000256" key="1">
    <source>
        <dbReference type="ARBA" id="ARBA00009981"/>
    </source>
</evidence>
<comment type="caution">
    <text evidence="4">The sequence shown here is derived from an EMBL/GenBank/DDBJ whole genome shotgun (WGS) entry which is preliminary data.</text>
</comment>
<sequence>MAAKPPSSKPPSSKKGLQSRRWSLQDAKTHLSHIVREAQRSGPQRVTPHGKDAAVIVAAEEFDRLQRPVSGRDIAVALAKSPLGDLEFERLTIKSKVRDVEL</sequence>
<proteinExistence type="inferred from homology"/>
<evidence type="ECO:0000256" key="3">
    <source>
        <dbReference type="SAM" id="MobiDB-lite"/>
    </source>
</evidence>
<dbReference type="Pfam" id="PF02604">
    <property type="entry name" value="PhdYeFM_antitox"/>
    <property type="match status" value="1"/>
</dbReference>
<dbReference type="SUPFAM" id="SSF143120">
    <property type="entry name" value="YefM-like"/>
    <property type="match status" value="1"/>
</dbReference>
<comment type="function">
    <text evidence="2">Antitoxin component of a type II toxin-antitoxin (TA) system.</text>
</comment>
<accession>A0ABS4A4Y5</accession>
<feature type="compositionally biased region" description="Low complexity" evidence="3">
    <location>
        <begin position="1"/>
        <end position="15"/>
    </location>
</feature>
<dbReference type="InterPro" id="IPR006442">
    <property type="entry name" value="Antitoxin_Phd/YefM"/>
</dbReference>
<gene>
    <name evidence="4" type="ORF">JWS04_31260</name>
</gene>
<dbReference type="Gene3D" id="3.40.1620.10">
    <property type="entry name" value="YefM-like domain"/>
    <property type="match status" value="1"/>
</dbReference>